<dbReference type="PROSITE" id="PS00211">
    <property type="entry name" value="ABC_TRANSPORTER_1"/>
    <property type="match status" value="1"/>
</dbReference>
<keyword evidence="7" id="KW-1185">Reference proteome</keyword>
<evidence type="ECO:0000313" key="7">
    <source>
        <dbReference type="Proteomes" id="UP000244893"/>
    </source>
</evidence>
<organism evidence="6 7">
    <name type="scientific">Amnibacterium flavum</name>
    <dbReference type="NCBI Taxonomy" id="2173173"/>
    <lineage>
        <taxon>Bacteria</taxon>
        <taxon>Bacillati</taxon>
        <taxon>Actinomycetota</taxon>
        <taxon>Actinomycetes</taxon>
        <taxon>Micrococcales</taxon>
        <taxon>Microbacteriaceae</taxon>
        <taxon>Amnibacterium</taxon>
    </lineage>
</organism>
<feature type="domain" description="ABC transporter" evidence="5">
    <location>
        <begin position="49"/>
        <end position="298"/>
    </location>
</feature>
<evidence type="ECO:0000256" key="4">
    <source>
        <dbReference type="SAM" id="MobiDB-lite"/>
    </source>
</evidence>
<dbReference type="Pfam" id="PF08352">
    <property type="entry name" value="oligo_HPY"/>
    <property type="match status" value="1"/>
</dbReference>
<accession>A0A2V1HQW8</accession>
<sequence>MPAPTRDLHDHPASRAGLPQRGRLLEPRAAARRHGQPDGSAGGEVTALLQVENLVKTYPASGGLPFRRKRFTALDHVSISVDRGRTLGLVGESGSGKSTLGRCVLGLTAPDSGSVIFDGADVTKLRGAKLSEFRRRVQPVFQDPYGSLDPRWSVGRSVRESLDVFRVGTTADREQRVRDLFDRVGLNPALTDRLPSSLSGGQRQRVGIAAALASDPELIVADEPVSALDVSVQAQILNLFQDLQNDLGVATIFVTHDLGVVEHVSDDIAVLFHGELVEIGPADRILHDPQHDYTKRLLSAVPRPPLIGAGTPRPTTPLAHPTILPTSARTAPATDIPTTD</sequence>
<keyword evidence="1" id="KW-0813">Transport</keyword>
<gene>
    <name evidence="6" type="ORF">DDQ50_12580</name>
</gene>
<evidence type="ECO:0000256" key="3">
    <source>
        <dbReference type="ARBA" id="ARBA00022840"/>
    </source>
</evidence>
<feature type="region of interest" description="Disordered" evidence="4">
    <location>
        <begin position="1"/>
        <end position="22"/>
    </location>
</feature>
<dbReference type="Gene3D" id="3.40.50.300">
    <property type="entry name" value="P-loop containing nucleotide triphosphate hydrolases"/>
    <property type="match status" value="1"/>
</dbReference>
<keyword evidence="2" id="KW-0547">Nucleotide-binding</keyword>
<dbReference type="SMART" id="SM00382">
    <property type="entry name" value="AAA"/>
    <property type="match status" value="1"/>
</dbReference>
<dbReference type="PROSITE" id="PS50893">
    <property type="entry name" value="ABC_TRANSPORTER_2"/>
    <property type="match status" value="1"/>
</dbReference>
<feature type="region of interest" description="Disordered" evidence="4">
    <location>
        <begin position="304"/>
        <end position="340"/>
    </location>
</feature>
<dbReference type="InterPro" id="IPR003439">
    <property type="entry name" value="ABC_transporter-like_ATP-bd"/>
</dbReference>
<evidence type="ECO:0000313" key="6">
    <source>
        <dbReference type="EMBL" id="PVZ94928.1"/>
    </source>
</evidence>
<dbReference type="AlphaFoldDB" id="A0A2V1HQW8"/>
<keyword evidence="3 6" id="KW-0067">ATP-binding</keyword>
<feature type="compositionally biased region" description="Basic and acidic residues" evidence="4">
    <location>
        <begin position="1"/>
        <end position="13"/>
    </location>
</feature>
<dbReference type="EMBL" id="QEOP01000002">
    <property type="protein sequence ID" value="PVZ94928.1"/>
    <property type="molecule type" value="Genomic_DNA"/>
</dbReference>
<dbReference type="InterPro" id="IPR003593">
    <property type="entry name" value="AAA+_ATPase"/>
</dbReference>
<evidence type="ECO:0000256" key="1">
    <source>
        <dbReference type="ARBA" id="ARBA00022448"/>
    </source>
</evidence>
<reference evidence="6 7" key="1">
    <citation type="submission" date="2018-05" db="EMBL/GenBank/DDBJ databases">
        <title>Amnibacterium sp. M8JJ-5, whole genome shotgun sequence.</title>
        <authorList>
            <person name="Tuo L."/>
        </authorList>
    </citation>
    <scope>NUCLEOTIDE SEQUENCE [LARGE SCALE GENOMIC DNA]</scope>
    <source>
        <strain evidence="6 7">M8JJ-5</strain>
    </source>
</reference>
<dbReference type="GO" id="GO:0055085">
    <property type="term" value="P:transmembrane transport"/>
    <property type="evidence" value="ECO:0007669"/>
    <property type="project" value="UniProtKB-ARBA"/>
</dbReference>
<dbReference type="InterPro" id="IPR050319">
    <property type="entry name" value="ABC_transp_ATP-bind"/>
</dbReference>
<dbReference type="SUPFAM" id="SSF52540">
    <property type="entry name" value="P-loop containing nucleoside triphosphate hydrolases"/>
    <property type="match status" value="1"/>
</dbReference>
<dbReference type="InterPro" id="IPR013563">
    <property type="entry name" value="Oligopep_ABC_C"/>
</dbReference>
<evidence type="ECO:0000256" key="2">
    <source>
        <dbReference type="ARBA" id="ARBA00022741"/>
    </source>
</evidence>
<dbReference type="InterPro" id="IPR027417">
    <property type="entry name" value="P-loop_NTPase"/>
</dbReference>
<name>A0A2V1HQW8_9MICO</name>
<dbReference type="CDD" id="cd03257">
    <property type="entry name" value="ABC_NikE_OppD_transporters"/>
    <property type="match status" value="1"/>
</dbReference>
<protein>
    <submittedName>
        <fullName evidence="6">Peptide ABC transporter ATP-binding protein</fullName>
    </submittedName>
</protein>
<dbReference type="Proteomes" id="UP000244893">
    <property type="component" value="Unassembled WGS sequence"/>
</dbReference>
<dbReference type="InterPro" id="IPR017871">
    <property type="entry name" value="ABC_transporter-like_CS"/>
</dbReference>
<comment type="caution">
    <text evidence="6">The sequence shown here is derived from an EMBL/GenBank/DDBJ whole genome shotgun (WGS) entry which is preliminary data.</text>
</comment>
<evidence type="ECO:0000259" key="5">
    <source>
        <dbReference type="PROSITE" id="PS50893"/>
    </source>
</evidence>
<dbReference type="GO" id="GO:0016887">
    <property type="term" value="F:ATP hydrolysis activity"/>
    <property type="evidence" value="ECO:0007669"/>
    <property type="project" value="InterPro"/>
</dbReference>
<dbReference type="GO" id="GO:0015833">
    <property type="term" value="P:peptide transport"/>
    <property type="evidence" value="ECO:0007669"/>
    <property type="project" value="InterPro"/>
</dbReference>
<dbReference type="Pfam" id="PF00005">
    <property type="entry name" value="ABC_tran"/>
    <property type="match status" value="1"/>
</dbReference>
<dbReference type="GO" id="GO:0005524">
    <property type="term" value="F:ATP binding"/>
    <property type="evidence" value="ECO:0007669"/>
    <property type="project" value="UniProtKB-KW"/>
</dbReference>
<dbReference type="PANTHER" id="PTHR43776">
    <property type="entry name" value="TRANSPORT ATP-BINDING PROTEIN"/>
    <property type="match status" value="1"/>
</dbReference>
<proteinExistence type="predicted"/>